<evidence type="ECO:0000256" key="3">
    <source>
        <dbReference type="ARBA" id="ARBA00022692"/>
    </source>
</evidence>
<dbReference type="SMART" id="SM00283">
    <property type="entry name" value="MA"/>
    <property type="match status" value="1"/>
</dbReference>
<comment type="subcellular location">
    <subcellularLocation>
        <location evidence="1">Cell membrane</location>
        <topology evidence="1">Multi-pass membrane protein</topology>
    </subcellularLocation>
</comment>
<dbReference type="Proteomes" id="UP000543804">
    <property type="component" value="Unassembled WGS sequence"/>
</dbReference>
<dbReference type="InterPro" id="IPR033463">
    <property type="entry name" value="sCache_3"/>
</dbReference>
<feature type="domain" description="Methyl-accepting transducer" evidence="10">
    <location>
        <begin position="293"/>
        <end position="550"/>
    </location>
</feature>
<evidence type="ECO:0000256" key="5">
    <source>
        <dbReference type="ARBA" id="ARBA00023136"/>
    </source>
</evidence>
<dbReference type="RefSeq" id="WP_170077190.1">
    <property type="nucleotide sequence ID" value="NZ_JABAFA010000006.1"/>
</dbReference>
<evidence type="ECO:0000256" key="6">
    <source>
        <dbReference type="ARBA" id="ARBA00023224"/>
    </source>
</evidence>
<dbReference type="PANTHER" id="PTHR32089">
    <property type="entry name" value="METHYL-ACCEPTING CHEMOTAXIS PROTEIN MCPB"/>
    <property type="match status" value="1"/>
</dbReference>
<evidence type="ECO:0000256" key="9">
    <source>
        <dbReference type="SAM" id="Phobius"/>
    </source>
</evidence>
<keyword evidence="2" id="KW-1003">Cell membrane</keyword>
<feature type="transmembrane region" description="Helical" evidence="9">
    <location>
        <begin position="21"/>
        <end position="44"/>
    </location>
</feature>
<dbReference type="SUPFAM" id="SSF58104">
    <property type="entry name" value="Methyl-accepting chemotaxis protein (MCP) signaling domain"/>
    <property type="match status" value="1"/>
</dbReference>
<proteinExistence type="inferred from homology"/>
<name>A0A848B3J6_9FIRM</name>
<evidence type="ECO:0000313" key="12">
    <source>
        <dbReference type="EMBL" id="NMD98503.1"/>
    </source>
</evidence>
<dbReference type="InterPro" id="IPR004089">
    <property type="entry name" value="MCPsignal_dom"/>
</dbReference>
<dbReference type="EMBL" id="JABAFA010000006">
    <property type="protein sequence ID" value="NMD98503.1"/>
    <property type="molecule type" value="Genomic_DNA"/>
</dbReference>
<evidence type="ECO:0000259" key="10">
    <source>
        <dbReference type="PROSITE" id="PS50111"/>
    </source>
</evidence>
<comment type="caution">
    <text evidence="12">The sequence shown here is derived from an EMBL/GenBank/DDBJ whole genome shotgun (WGS) entry which is preliminary data.</text>
</comment>
<evidence type="ECO:0000256" key="2">
    <source>
        <dbReference type="ARBA" id="ARBA00022475"/>
    </source>
</evidence>
<dbReference type="Gene3D" id="1.10.287.950">
    <property type="entry name" value="Methyl-accepting chemotaxis protein"/>
    <property type="match status" value="1"/>
</dbReference>
<dbReference type="GO" id="GO:0007165">
    <property type="term" value="P:signal transduction"/>
    <property type="evidence" value="ECO:0007669"/>
    <property type="project" value="UniProtKB-KW"/>
</dbReference>
<evidence type="ECO:0000256" key="4">
    <source>
        <dbReference type="ARBA" id="ARBA00022989"/>
    </source>
</evidence>
<protein>
    <submittedName>
        <fullName evidence="12">Methyl-accepting chemotaxis protein</fullName>
    </submittedName>
</protein>
<keyword evidence="3 9" id="KW-0812">Transmembrane</keyword>
<dbReference type="Pfam" id="PF00015">
    <property type="entry name" value="MCPsignal"/>
    <property type="match status" value="1"/>
</dbReference>
<keyword evidence="4 9" id="KW-1133">Transmembrane helix</keyword>
<evidence type="ECO:0000313" key="13">
    <source>
        <dbReference type="Proteomes" id="UP000543804"/>
    </source>
</evidence>
<keyword evidence="5 9" id="KW-0472">Membrane</keyword>
<dbReference type="PROSITE" id="PS50111">
    <property type="entry name" value="CHEMOTAXIS_TRANSDUC_2"/>
    <property type="match status" value="1"/>
</dbReference>
<evidence type="ECO:0000256" key="1">
    <source>
        <dbReference type="ARBA" id="ARBA00004651"/>
    </source>
</evidence>
<evidence type="ECO:0000256" key="8">
    <source>
        <dbReference type="PROSITE-ProRule" id="PRU00284"/>
    </source>
</evidence>
<dbReference type="InterPro" id="IPR003660">
    <property type="entry name" value="HAMP_dom"/>
</dbReference>
<dbReference type="AlphaFoldDB" id="A0A848B3J6"/>
<organism evidence="12 13">
    <name type="scientific">Selenomonas bovis</name>
    <dbReference type="NCBI Taxonomy" id="416586"/>
    <lineage>
        <taxon>Bacteria</taxon>
        <taxon>Bacillati</taxon>
        <taxon>Bacillota</taxon>
        <taxon>Negativicutes</taxon>
        <taxon>Selenomonadales</taxon>
        <taxon>Selenomonadaceae</taxon>
        <taxon>Selenomonas</taxon>
    </lineage>
</organism>
<gene>
    <name evidence="12" type="ORF">HF878_03260</name>
</gene>
<dbReference type="GO" id="GO:0005886">
    <property type="term" value="C:plasma membrane"/>
    <property type="evidence" value="ECO:0007669"/>
    <property type="project" value="UniProtKB-SubCell"/>
</dbReference>
<feature type="transmembrane region" description="Helical" evidence="9">
    <location>
        <begin position="191"/>
        <end position="214"/>
    </location>
</feature>
<accession>A0A848B3J6</accession>
<sequence>MEKKSILELAGSSRHSLRMKNLAMAIVPLLVLSVLVMLVMVVSMRSAIVHEVELSLKGTATVVKAAYEQNSGDYVQAEGGDIWKGRYDISRSGAFLDAISESSGQDVTFFYGSVRTMTSIKTEDGRRIVGTEAGEKVQQEVLQGGRAYFSENVDIKGVPYFGYYLPVYQPDGGEPIGMVFSGMPRTEVLAFIYRSLAIVVVLVLAILAVSVLLIRRYNYAMTHALRKAINAVHDVAGGRLDTPIAETILARDDEIGVLGNSIAELRDVLKQLVDHMGETTQSLRAEANRLEEVSAETQQGVDVMRQASAAISEGAAQQAKDTESASESIEVMGGLITQTNGEAQQLGKQADEMRGASGEAGTAIDALKGVSDRVSEVVQDVEQMMTQTNESAGQIREASDLISGIADQTSLLSLNASIEAARAGAAGRGFAVVAEEIRKLADQSDEASRRIRETIENLLSDFAGVVRSMQQMREVIDQQNSHIRSTETTVKDVVDGLGRTAQGIGTILGEMERLEAARGDVDGVIASLAAVAKENARGIEGSQETVRQVADGFATVTEAAGKLRAAASALADDLAAFRKEA</sequence>
<dbReference type="Pfam" id="PF17202">
    <property type="entry name" value="sCache_3_3"/>
    <property type="match status" value="1"/>
</dbReference>
<feature type="domain" description="HAMP" evidence="11">
    <location>
        <begin position="219"/>
        <end position="274"/>
    </location>
</feature>
<evidence type="ECO:0000259" key="11">
    <source>
        <dbReference type="PROSITE" id="PS50885"/>
    </source>
</evidence>
<keyword evidence="13" id="KW-1185">Reference proteome</keyword>
<reference evidence="12 13" key="1">
    <citation type="submission" date="2020-04" db="EMBL/GenBank/DDBJ databases">
        <authorList>
            <person name="Hitch T.C.A."/>
            <person name="Wylensek D."/>
            <person name="Clavel T."/>
        </authorList>
    </citation>
    <scope>NUCLEOTIDE SEQUENCE [LARGE SCALE GENOMIC DNA]</scope>
    <source>
        <strain evidence="12 13">PG-130-P53-12</strain>
    </source>
</reference>
<keyword evidence="6 8" id="KW-0807">Transducer</keyword>
<dbReference type="PROSITE" id="PS50885">
    <property type="entry name" value="HAMP"/>
    <property type="match status" value="1"/>
</dbReference>
<comment type="similarity">
    <text evidence="7">Belongs to the methyl-accepting chemotaxis (MCP) protein family.</text>
</comment>
<dbReference type="PANTHER" id="PTHR32089:SF112">
    <property type="entry name" value="LYSOZYME-LIKE PROTEIN-RELATED"/>
    <property type="match status" value="1"/>
</dbReference>
<dbReference type="SMART" id="SM00304">
    <property type="entry name" value="HAMP"/>
    <property type="match status" value="1"/>
</dbReference>
<evidence type="ECO:0000256" key="7">
    <source>
        <dbReference type="ARBA" id="ARBA00029447"/>
    </source>
</evidence>
<dbReference type="InterPro" id="IPR029151">
    <property type="entry name" value="Sensor-like_sf"/>
</dbReference>
<dbReference type="SUPFAM" id="SSF103190">
    <property type="entry name" value="Sensory domain-like"/>
    <property type="match status" value="1"/>
</dbReference>